<name>A0ABW4NT25_9PAST</name>
<dbReference type="NCBIfam" id="TIGR01725">
    <property type="entry name" value="phge_HK97_gp10"/>
    <property type="match status" value="1"/>
</dbReference>
<dbReference type="EMBL" id="JBHUFP010000005">
    <property type="protein sequence ID" value="MFD1805778.1"/>
    <property type="molecule type" value="Genomic_DNA"/>
</dbReference>
<comment type="caution">
    <text evidence="1">The sequence shown here is derived from an EMBL/GenBank/DDBJ whole genome shotgun (WGS) entry which is preliminary data.</text>
</comment>
<evidence type="ECO:0000313" key="1">
    <source>
        <dbReference type="EMBL" id="MFD1805778.1"/>
    </source>
</evidence>
<dbReference type="Pfam" id="PF04883">
    <property type="entry name" value="HK97-gp10_like"/>
    <property type="match status" value="1"/>
</dbReference>
<organism evidence="1 2">
    <name type="scientific">Pasteurella oralis</name>
    <dbReference type="NCBI Taxonomy" id="1071947"/>
    <lineage>
        <taxon>Bacteria</taxon>
        <taxon>Pseudomonadati</taxon>
        <taxon>Pseudomonadota</taxon>
        <taxon>Gammaproteobacteria</taxon>
        <taxon>Pasteurellales</taxon>
        <taxon>Pasteurellaceae</taxon>
        <taxon>Pasteurella</taxon>
    </lineage>
</organism>
<reference evidence="2" key="1">
    <citation type="journal article" date="2019" name="Int. J. Syst. Evol. Microbiol.">
        <title>The Global Catalogue of Microorganisms (GCM) 10K type strain sequencing project: providing services to taxonomists for standard genome sequencing and annotation.</title>
        <authorList>
            <consortium name="The Broad Institute Genomics Platform"/>
            <consortium name="The Broad Institute Genome Sequencing Center for Infectious Disease"/>
            <person name="Wu L."/>
            <person name="Ma J."/>
        </authorList>
    </citation>
    <scope>NUCLEOTIDE SEQUENCE [LARGE SCALE GENOMIC DNA]</scope>
    <source>
        <strain evidence="2">CCM 7950</strain>
    </source>
</reference>
<proteinExistence type="predicted"/>
<accession>A0ABW4NT25</accession>
<gene>
    <name evidence="1" type="ORF">ACFSAV_05210</name>
</gene>
<keyword evidence="2" id="KW-1185">Reference proteome</keyword>
<dbReference type="InterPro" id="IPR010064">
    <property type="entry name" value="HK97-gp10_tail"/>
</dbReference>
<sequence length="152" mass="17575">MIKMLGLDKVLKDMDNLEKKFTKQLKKPMRIALNAGAKSLKETIKPLVPVMNVSTNFRQKGTVKNNIRSKTRIAKNAKSGYTVVGVMRPKGQRMARIGENTRDKRDPFYWWMVEFGTKKMTGRHYMEKGGNKGIEKATRVVEERFIQELKKL</sequence>
<protein>
    <submittedName>
        <fullName evidence="1">HK97-gp10 family putative phage morphogenesis protein</fullName>
    </submittedName>
</protein>
<dbReference type="RefSeq" id="WP_231116299.1">
    <property type="nucleotide sequence ID" value="NZ_JBHUFP010000005.1"/>
</dbReference>
<dbReference type="Proteomes" id="UP001597420">
    <property type="component" value="Unassembled WGS sequence"/>
</dbReference>
<evidence type="ECO:0000313" key="2">
    <source>
        <dbReference type="Proteomes" id="UP001597420"/>
    </source>
</evidence>